<feature type="domain" description="Roadblock/LAMTOR2" evidence="1">
    <location>
        <begin position="10"/>
        <end position="100"/>
    </location>
</feature>
<dbReference type="PANTHER" id="PTHR36222:SF1">
    <property type="entry name" value="SERINE PROTEASE INHIBITOR RV3364C"/>
    <property type="match status" value="1"/>
</dbReference>
<dbReference type="RefSeq" id="WP_093952778.1">
    <property type="nucleotide sequence ID" value="NZ_NMUL01000051.1"/>
</dbReference>
<dbReference type="OrthoDB" id="5187023at2"/>
<dbReference type="Gene3D" id="3.30.450.30">
    <property type="entry name" value="Dynein light chain 2a, cytoplasmic"/>
    <property type="match status" value="1"/>
</dbReference>
<evidence type="ECO:0000259" key="1">
    <source>
        <dbReference type="SMART" id="SM00960"/>
    </source>
</evidence>
<evidence type="ECO:0000313" key="2">
    <source>
        <dbReference type="EMBL" id="OXM60961.1"/>
    </source>
</evidence>
<name>A0A229SQK8_9PSEU</name>
<dbReference type="Pfam" id="PF03259">
    <property type="entry name" value="Robl_LC7"/>
    <property type="match status" value="1"/>
</dbReference>
<dbReference type="AlphaFoldDB" id="A0A229SQK8"/>
<protein>
    <submittedName>
        <fullName evidence="2">Dynein regulation protein LC7</fullName>
    </submittedName>
</protein>
<accession>A0A229SQK8</accession>
<dbReference type="InterPro" id="IPR004942">
    <property type="entry name" value="Roadblock/LAMTOR2_dom"/>
</dbReference>
<keyword evidence="3" id="KW-1185">Reference proteome</keyword>
<dbReference type="SUPFAM" id="SSF103196">
    <property type="entry name" value="Roadblock/LC7 domain"/>
    <property type="match status" value="1"/>
</dbReference>
<gene>
    <name evidence="2" type="ORF">CF165_39885</name>
</gene>
<dbReference type="Proteomes" id="UP000215199">
    <property type="component" value="Unassembled WGS sequence"/>
</dbReference>
<dbReference type="InterPro" id="IPR053141">
    <property type="entry name" value="Mycobact_SerProt_Inhib_Rv3364c"/>
</dbReference>
<dbReference type="PANTHER" id="PTHR36222">
    <property type="entry name" value="SERINE PROTEASE INHIBITOR RV3364C"/>
    <property type="match status" value="1"/>
</dbReference>
<comment type="caution">
    <text evidence="2">The sequence shown here is derived from an EMBL/GenBank/DDBJ whole genome shotgun (WGS) entry which is preliminary data.</text>
</comment>
<dbReference type="EMBL" id="NMUL01000051">
    <property type="protein sequence ID" value="OXM60961.1"/>
    <property type="molecule type" value="Genomic_DNA"/>
</dbReference>
<evidence type="ECO:0000313" key="3">
    <source>
        <dbReference type="Proteomes" id="UP000215199"/>
    </source>
</evidence>
<proteinExistence type="predicted"/>
<dbReference type="SMART" id="SM00960">
    <property type="entry name" value="Robl_LC7"/>
    <property type="match status" value="1"/>
</dbReference>
<sequence length="141" mass="15207">MVTSNVRELDWLLDELVERLPGAEKAVVLSADGLLIGGSRGMAREDAEHLSAMASAFQSLARGVGSRFDKGHVRQTVVELDRAFLIVTAAGRGACLALLAAEEADMAMVAYEMNVMVQQVGENLVAEPRPEIGSLRLDEQR</sequence>
<organism evidence="2 3">
    <name type="scientific">Amycolatopsis vastitatis</name>
    <dbReference type="NCBI Taxonomy" id="1905142"/>
    <lineage>
        <taxon>Bacteria</taxon>
        <taxon>Bacillati</taxon>
        <taxon>Actinomycetota</taxon>
        <taxon>Actinomycetes</taxon>
        <taxon>Pseudonocardiales</taxon>
        <taxon>Pseudonocardiaceae</taxon>
        <taxon>Amycolatopsis</taxon>
    </lineage>
</organism>
<reference evidence="3" key="1">
    <citation type="submission" date="2017-07" db="EMBL/GenBank/DDBJ databases">
        <title>Comparative genome mining reveals phylogenetic distribution patterns of secondary metabolites in Amycolatopsis.</title>
        <authorList>
            <person name="Adamek M."/>
            <person name="Alanjary M."/>
            <person name="Sales-Ortells H."/>
            <person name="Goodfellow M."/>
            <person name="Bull A.T."/>
            <person name="Kalinowski J."/>
            <person name="Ziemert N."/>
        </authorList>
    </citation>
    <scope>NUCLEOTIDE SEQUENCE [LARGE SCALE GENOMIC DNA]</scope>
    <source>
        <strain evidence="3">H5</strain>
    </source>
</reference>